<dbReference type="InterPro" id="IPR017853">
    <property type="entry name" value="GH"/>
</dbReference>
<name>A0A2H0UDD1_9BACT</name>
<evidence type="ECO:0008006" key="7">
    <source>
        <dbReference type="Google" id="ProtNLM"/>
    </source>
</evidence>
<dbReference type="AlphaFoldDB" id="A0A2H0UDD1"/>
<organism evidence="5 6">
    <name type="scientific">Candidatus Kaiserbacteria bacterium CG10_big_fil_rev_8_21_14_0_10_47_16</name>
    <dbReference type="NCBI Taxonomy" id="1974608"/>
    <lineage>
        <taxon>Bacteria</taxon>
        <taxon>Candidatus Kaiseribacteriota</taxon>
    </lineage>
</organism>
<evidence type="ECO:0000256" key="1">
    <source>
        <dbReference type="ARBA" id="ARBA00010838"/>
    </source>
</evidence>
<gene>
    <name evidence="5" type="ORF">COU16_02300</name>
</gene>
<dbReference type="GO" id="GO:0008422">
    <property type="term" value="F:beta-glucosidase activity"/>
    <property type="evidence" value="ECO:0007669"/>
    <property type="project" value="TreeGrafter"/>
</dbReference>
<evidence type="ECO:0000256" key="2">
    <source>
        <dbReference type="ARBA" id="ARBA00022801"/>
    </source>
</evidence>
<dbReference type="EMBL" id="PFBI01000006">
    <property type="protein sequence ID" value="PIR84397.1"/>
    <property type="molecule type" value="Genomic_DNA"/>
</dbReference>
<keyword evidence="2" id="KW-0378">Hydrolase</keyword>
<proteinExistence type="inferred from homology"/>
<evidence type="ECO:0000313" key="5">
    <source>
        <dbReference type="EMBL" id="PIR84397.1"/>
    </source>
</evidence>
<reference evidence="6" key="1">
    <citation type="submission" date="2017-09" db="EMBL/GenBank/DDBJ databases">
        <title>Depth-based differentiation of microbial function through sediment-hosted aquifers and enrichment of novel symbionts in the deep terrestrial subsurface.</title>
        <authorList>
            <person name="Probst A.J."/>
            <person name="Ladd B."/>
            <person name="Jarett J.K."/>
            <person name="Geller-Mcgrath D.E."/>
            <person name="Sieber C.M.K."/>
            <person name="Emerson J.B."/>
            <person name="Anantharaman K."/>
            <person name="Thomas B.C."/>
            <person name="Malmstrom R."/>
            <person name="Stieglmeier M."/>
            <person name="Klingl A."/>
            <person name="Woyke T."/>
            <person name="Ryan C.M."/>
            <person name="Banfield J.F."/>
        </authorList>
    </citation>
    <scope>NUCLEOTIDE SEQUENCE [LARGE SCALE GENOMIC DNA]</scope>
</reference>
<comment type="caution">
    <text evidence="5">The sequence shown here is derived from an EMBL/GenBank/DDBJ whole genome shotgun (WGS) entry which is preliminary data.</text>
</comment>
<dbReference type="InterPro" id="IPR001360">
    <property type="entry name" value="Glyco_hydro_1"/>
</dbReference>
<comment type="similarity">
    <text evidence="1 4">Belongs to the glycosyl hydrolase 1 family.</text>
</comment>
<accession>A0A2H0UDD1</accession>
<protein>
    <recommendedName>
        <fullName evidence="7">Glycoside hydrolase family 1 protein</fullName>
    </recommendedName>
</protein>
<dbReference type="Pfam" id="PF00232">
    <property type="entry name" value="Glyco_hydro_1"/>
    <property type="match status" value="2"/>
</dbReference>
<dbReference type="Gene3D" id="3.20.20.80">
    <property type="entry name" value="Glycosidases"/>
    <property type="match status" value="1"/>
</dbReference>
<sequence>MKEQTETHVIKKFPAGFYWGAATASYQVEGNIFNTDWAKAAEEGRVPVAGKACDHYNRFREDFDIAKSLGHNAHRFSIEWARIEPEEGKFDEKEIEHYREVLLALKERNITPFITLWHFTLPFWFSERGGFEQKDSPEIFARYCAYVAEKLGDLCCDFATMNEPNVYGSNGWLRGSWPPFKRFTLTDLVSITNSGRTYESKASKGLRPFFLYRRVMKNLARAHNRAYEEIKKKHDACSVSVVKHVILFHANWNPINKIIAYIANHFWTHTFMRRVYKNCDSIGLNYYFHKKFGDRAVYEKTDMDWDIYPEGMHAALMMLWKYKKPLFVSEAGLADAADKYRADYITRQVRATYKAITDGADVRGHMYWSLLDNYEWALGYEKRFGLVEINYETLERTVRPSAHIYQKICENNGIE</sequence>
<dbReference type="Proteomes" id="UP000229344">
    <property type="component" value="Unassembled WGS sequence"/>
</dbReference>
<dbReference type="SUPFAM" id="SSF51445">
    <property type="entry name" value="(Trans)glycosidases"/>
    <property type="match status" value="1"/>
</dbReference>
<evidence type="ECO:0000256" key="3">
    <source>
        <dbReference type="ARBA" id="ARBA00023295"/>
    </source>
</evidence>
<dbReference type="PANTHER" id="PTHR10353">
    <property type="entry name" value="GLYCOSYL HYDROLASE"/>
    <property type="match status" value="1"/>
</dbReference>
<dbReference type="GO" id="GO:0005975">
    <property type="term" value="P:carbohydrate metabolic process"/>
    <property type="evidence" value="ECO:0007669"/>
    <property type="project" value="InterPro"/>
</dbReference>
<keyword evidence="3" id="KW-0326">Glycosidase</keyword>
<dbReference type="PANTHER" id="PTHR10353:SF209">
    <property type="entry name" value="GALACTOLIPID GALACTOSYLTRANSFERASE SFR2, CHLOROPLASTIC"/>
    <property type="match status" value="1"/>
</dbReference>
<evidence type="ECO:0000256" key="4">
    <source>
        <dbReference type="RuleBase" id="RU003690"/>
    </source>
</evidence>
<evidence type="ECO:0000313" key="6">
    <source>
        <dbReference type="Proteomes" id="UP000229344"/>
    </source>
</evidence>
<dbReference type="PRINTS" id="PR00131">
    <property type="entry name" value="GLHYDRLASE1"/>
</dbReference>